<protein>
    <recommendedName>
        <fullName evidence="7">Hydrogenase maturation protease</fullName>
    </recommendedName>
</protein>
<evidence type="ECO:0000313" key="5">
    <source>
        <dbReference type="EMBL" id="GAA3713018.1"/>
    </source>
</evidence>
<organism evidence="5 6">
    <name type="scientific">Oceanisphaera sediminis</name>
    <dbReference type="NCBI Taxonomy" id="981381"/>
    <lineage>
        <taxon>Bacteria</taxon>
        <taxon>Pseudomonadati</taxon>
        <taxon>Pseudomonadota</taxon>
        <taxon>Gammaproteobacteria</taxon>
        <taxon>Aeromonadales</taxon>
        <taxon>Aeromonadaceae</taxon>
        <taxon>Oceanisphaera</taxon>
    </lineage>
</organism>
<evidence type="ECO:0000256" key="1">
    <source>
        <dbReference type="ARBA" id="ARBA00006814"/>
    </source>
</evidence>
<evidence type="ECO:0008006" key="7">
    <source>
        <dbReference type="Google" id="ProtNLM"/>
    </source>
</evidence>
<dbReference type="PRINTS" id="PR00446">
    <property type="entry name" value="HYDRGNUPTAKE"/>
</dbReference>
<dbReference type="Gene3D" id="3.40.50.1450">
    <property type="entry name" value="HybD-like"/>
    <property type="match status" value="1"/>
</dbReference>
<comment type="caution">
    <text evidence="5">The sequence shown here is derived from an EMBL/GenBank/DDBJ whole genome shotgun (WGS) entry which is preliminary data.</text>
</comment>
<dbReference type="InterPro" id="IPR000671">
    <property type="entry name" value="Peptidase_A31"/>
</dbReference>
<dbReference type="Proteomes" id="UP001501479">
    <property type="component" value="Unassembled WGS sequence"/>
</dbReference>
<evidence type="ECO:0000313" key="6">
    <source>
        <dbReference type="Proteomes" id="UP001501479"/>
    </source>
</evidence>
<comment type="similarity">
    <text evidence="1">Belongs to the peptidase A31 family.</text>
</comment>
<proteinExistence type="inferred from homology"/>
<name>A0ABP7E6Q5_9GAMM</name>
<reference evidence="6" key="1">
    <citation type="journal article" date="2019" name="Int. J. Syst. Evol. Microbiol.">
        <title>The Global Catalogue of Microorganisms (GCM) 10K type strain sequencing project: providing services to taxonomists for standard genome sequencing and annotation.</title>
        <authorList>
            <consortium name="The Broad Institute Genomics Platform"/>
            <consortium name="The Broad Institute Genome Sequencing Center for Infectious Disease"/>
            <person name="Wu L."/>
            <person name="Ma J."/>
        </authorList>
    </citation>
    <scope>NUCLEOTIDE SEQUENCE [LARGE SCALE GENOMIC DNA]</scope>
    <source>
        <strain evidence="6">JCM 17329</strain>
    </source>
</reference>
<keyword evidence="6" id="KW-1185">Reference proteome</keyword>
<accession>A0ABP7E6Q5</accession>
<dbReference type="InterPro" id="IPR023430">
    <property type="entry name" value="Pept_HybD-like_dom_sf"/>
</dbReference>
<keyword evidence="4" id="KW-0378">Hydrolase</keyword>
<dbReference type="PANTHER" id="PTHR30302">
    <property type="entry name" value="HYDROGENASE 1 MATURATION PROTEASE"/>
    <property type="match status" value="1"/>
</dbReference>
<dbReference type="PANTHER" id="PTHR30302:SF1">
    <property type="entry name" value="HYDROGENASE 2 MATURATION PROTEASE"/>
    <property type="match status" value="1"/>
</dbReference>
<dbReference type="RefSeq" id="WP_344964752.1">
    <property type="nucleotide sequence ID" value="NZ_BAABDS010000032.1"/>
</dbReference>
<keyword evidence="2" id="KW-0645">Protease</keyword>
<sequence>MTRSSAKTSKHKAPDTAVRILFVGNLLQADDGAGMHAFTLCQSLCWPAGVELVDGGTGGVSLLPLFKQCRRIILVDAFLSPGHEGEIRQRCNVTADSLAGSEDLEHGGGIKGLLALVPLLLSPVPIIDLFAIGGGCFTPCSPTLSDGVARALPTLCRRLHRYVTEELMPSGSGCR</sequence>
<dbReference type="Pfam" id="PF01750">
    <property type="entry name" value="HycI"/>
    <property type="match status" value="1"/>
</dbReference>
<dbReference type="EMBL" id="BAABDS010000032">
    <property type="protein sequence ID" value="GAA3713018.1"/>
    <property type="molecule type" value="Genomic_DNA"/>
</dbReference>
<evidence type="ECO:0000256" key="3">
    <source>
        <dbReference type="ARBA" id="ARBA00022750"/>
    </source>
</evidence>
<evidence type="ECO:0000256" key="2">
    <source>
        <dbReference type="ARBA" id="ARBA00022670"/>
    </source>
</evidence>
<keyword evidence="3" id="KW-0064">Aspartyl protease</keyword>
<dbReference type="NCBIfam" id="TIGR00072">
    <property type="entry name" value="hydrog_prot"/>
    <property type="match status" value="1"/>
</dbReference>
<gene>
    <name evidence="5" type="ORF">GCM10022421_20330</name>
</gene>
<dbReference type="SUPFAM" id="SSF53163">
    <property type="entry name" value="HybD-like"/>
    <property type="match status" value="1"/>
</dbReference>
<dbReference type="CDD" id="cd00518">
    <property type="entry name" value="H2MP"/>
    <property type="match status" value="1"/>
</dbReference>
<evidence type="ECO:0000256" key="4">
    <source>
        <dbReference type="ARBA" id="ARBA00022801"/>
    </source>
</evidence>